<proteinExistence type="inferred from homology"/>
<dbReference type="AlphaFoldDB" id="A0AAD9IHE9"/>
<dbReference type="SUPFAM" id="SSF54001">
    <property type="entry name" value="Cysteine proteinases"/>
    <property type="match status" value="1"/>
</dbReference>
<dbReference type="Gene3D" id="3.90.70.10">
    <property type="entry name" value="Cysteine proteinases"/>
    <property type="match status" value="1"/>
</dbReference>
<dbReference type="Pfam" id="PF00443">
    <property type="entry name" value="UCH"/>
    <property type="match status" value="1"/>
</dbReference>
<dbReference type="GO" id="GO:0016579">
    <property type="term" value="P:protein deubiquitination"/>
    <property type="evidence" value="ECO:0007669"/>
    <property type="project" value="InterPro"/>
</dbReference>
<comment type="caution">
    <text evidence="7">The sequence shown here is derived from an EMBL/GenBank/DDBJ whole genome shotgun (WGS) entry which is preliminary data.</text>
</comment>
<keyword evidence="4" id="KW-0645">Protease</keyword>
<dbReference type="PANTHER" id="PTHR24006">
    <property type="entry name" value="UBIQUITIN CARBOXYL-TERMINAL HYDROLASE"/>
    <property type="match status" value="1"/>
</dbReference>
<dbReference type="InterPro" id="IPR038765">
    <property type="entry name" value="Papain-like_cys_pep_sf"/>
</dbReference>
<sequence length="336" mass="37531">MGAAGSKVDKAILDLPDDERYYGLENFGNTCYANSVLQTLYFCRPFRERVLAYAQQRPSPVGKETLLDCLADLFVEISTQPKKAGSISPRKLISKVKAENPLFSGYMHQDAHEFLIYLLNSVSETLSRQGSRKGGERGSAAAAPGFTRLPAVLPEPGKGPRVSSREEAMLDLSLEIEPNCSVTSCLKNFSSIEMLDGQDKFSCDKCNSLQEAQKSMRIRHLPEVLCLHLKRFKYLEHLGRMHKLSHRVVFPFELKLINTSEDCPDADTPFDLFAVVVHMGAQPHHGHYVALVKSHGQWICCDDDQMIVITEAQAGSGVDHSYILMFQKRHDNGAGW</sequence>
<dbReference type="PROSITE" id="PS00973">
    <property type="entry name" value="USP_2"/>
    <property type="match status" value="1"/>
</dbReference>
<organism evidence="7 8">
    <name type="scientific">Prototheca wickerhamii</name>
    <dbReference type="NCBI Taxonomy" id="3111"/>
    <lineage>
        <taxon>Eukaryota</taxon>
        <taxon>Viridiplantae</taxon>
        <taxon>Chlorophyta</taxon>
        <taxon>core chlorophytes</taxon>
        <taxon>Trebouxiophyceae</taxon>
        <taxon>Chlorellales</taxon>
        <taxon>Chlorellaceae</taxon>
        <taxon>Prototheca</taxon>
    </lineage>
</organism>
<dbReference type="PROSITE" id="PS50235">
    <property type="entry name" value="USP_3"/>
    <property type="match status" value="1"/>
</dbReference>
<keyword evidence="8" id="KW-1185">Reference proteome</keyword>
<feature type="domain" description="USP" evidence="6">
    <location>
        <begin position="22"/>
        <end position="329"/>
    </location>
</feature>
<evidence type="ECO:0000256" key="4">
    <source>
        <dbReference type="ARBA" id="ARBA00022670"/>
    </source>
</evidence>
<protein>
    <recommendedName>
        <fullName evidence="3">ubiquitinyl hydrolase 1</fullName>
        <ecNumber evidence="3">3.4.19.12</ecNumber>
    </recommendedName>
</protein>
<accession>A0AAD9IHE9</accession>
<gene>
    <name evidence="7" type="ORF">QBZ16_001214</name>
</gene>
<evidence type="ECO:0000256" key="3">
    <source>
        <dbReference type="ARBA" id="ARBA00012759"/>
    </source>
</evidence>
<dbReference type="GO" id="GO:0004843">
    <property type="term" value="F:cysteine-type deubiquitinase activity"/>
    <property type="evidence" value="ECO:0007669"/>
    <property type="project" value="UniProtKB-EC"/>
</dbReference>
<dbReference type="GO" id="GO:0005634">
    <property type="term" value="C:nucleus"/>
    <property type="evidence" value="ECO:0007669"/>
    <property type="project" value="TreeGrafter"/>
</dbReference>
<evidence type="ECO:0000256" key="5">
    <source>
        <dbReference type="ARBA" id="ARBA00022801"/>
    </source>
</evidence>
<keyword evidence="5" id="KW-0378">Hydrolase</keyword>
<dbReference type="Proteomes" id="UP001255856">
    <property type="component" value="Unassembled WGS sequence"/>
</dbReference>
<evidence type="ECO:0000313" key="8">
    <source>
        <dbReference type="Proteomes" id="UP001255856"/>
    </source>
</evidence>
<dbReference type="InterPro" id="IPR001394">
    <property type="entry name" value="Peptidase_C19_UCH"/>
</dbReference>
<evidence type="ECO:0000256" key="1">
    <source>
        <dbReference type="ARBA" id="ARBA00000707"/>
    </source>
</evidence>
<dbReference type="PROSITE" id="PS00972">
    <property type="entry name" value="USP_1"/>
    <property type="match status" value="1"/>
</dbReference>
<evidence type="ECO:0000313" key="7">
    <source>
        <dbReference type="EMBL" id="KAK2076282.1"/>
    </source>
</evidence>
<evidence type="ECO:0000259" key="6">
    <source>
        <dbReference type="PROSITE" id="PS50235"/>
    </source>
</evidence>
<dbReference type="InterPro" id="IPR050164">
    <property type="entry name" value="Peptidase_C19"/>
</dbReference>
<comment type="catalytic activity">
    <reaction evidence="1">
        <text>Thiol-dependent hydrolysis of ester, thioester, amide, peptide and isopeptide bonds formed by the C-terminal Gly of ubiquitin (a 76-residue protein attached to proteins as an intracellular targeting signal).</text>
        <dbReference type="EC" id="3.4.19.12"/>
    </reaction>
</comment>
<dbReference type="EC" id="3.4.19.12" evidence="3"/>
<dbReference type="EMBL" id="JASFZW010000011">
    <property type="protein sequence ID" value="KAK2076282.1"/>
    <property type="molecule type" value="Genomic_DNA"/>
</dbReference>
<name>A0AAD9IHE9_PROWI</name>
<comment type="similarity">
    <text evidence="2">Belongs to the peptidase C19 family.</text>
</comment>
<dbReference type="InterPro" id="IPR028889">
    <property type="entry name" value="USP"/>
</dbReference>
<dbReference type="GO" id="GO:0005829">
    <property type="term" value="C:cytosol"/>
    <property type="evidence" value="ECO:0007669"/>
    <property type="project" value="TreeGrafter"/>
</dbReference>
<reference evidence="7" key="1">
    <citation type="submission" date="2021-01" db="EMBL/GenBank/DDBJ databases">
        <authorList>
            <person name="Eckstrom K.M.E."/>
        </authorList>
    </citation>
    <scope>NUCLEOTIDE SEQUENCE</scope>
    <source>
        <strain evidence="7">UVCC 0001</strain>
    </source>
</reference>
<dbReference type="InterPro" id="IPR018200">
    <property type="entry name" value="USP_CS"/>
</dbReference>
<dbReference type="PANTHER" id="PTHR24006:SF733">
    <property type="entry name" value="RE52890P"/>
    <property type="match status" value="1"/>
</dbReference>
<evidence type="ECO:0000256" key="2">
    <source>
        <dbReference type="ARBA" id="ARBA00009085"/>
    </source>
</evidence>
<dbReference type="GO" id="GO:0006508">
    <property type="term" value="P:proteolysis"/>
    <property type="evidence" value="ECO:0007669"/>
    <property type="project" value="UniProtKB-KW"/>
</dbReference>